<evidence type="ECO:0000256" key="1">
    <source>
        <dbReference type="SAM" id="MobiDB-lite"/>
    </source>
</evidence>
<feature type="compositionally biased region" description="Low complexity" evidence="1">
    <location>
        <begin position="13"/>
        <end position="26"/>
    </location>
</feature>
<feature type="compositionally biased region" description="Basic and acidic residues" evidence="1">
    <location>
        <begin position="1"/>
        <end position="11"/>
    </location>
</feature>
<name>A0ABP7E8L9_9SPHN</name>
<protein>
    <submittedName>
        <fullName evidence="2">Uncharacterized protein</fullName>
    </submittedName>
</protein>
<keyword evidence="3" id="KW-1185">Reference proteome</keyword>
<reference evidence="3" key="1">
    <citation type="journal article" date="2019" name="Int. J. Syst. Evol. Microbiol.">
        <title>The Global Catalogue of Microorganisms (GCM) 10K type strain sequencing project: providing services to taxonomists for standard genome sequencing and annotation.</title>
        <authorList>
            <consortium name="The Broad Institute Genomics Platform"/>
            <consortium name="The Broad Institute Genome Sequencing Center for Infectious Disease"/>
            <person name="Wu L."/>
            <person name="Ma J."/>
        </authorList>
    </citation>
    <scope>NUCLEOTIDE SEQUENCE [LARGE SCALE GENOMIC DNA]</scope>
    <source>
        <strain evidence="3">JCM 17498</strain>
    </source>
</reference>
<dbReference type="EMBL" id="BAABBF010000005">
    <property type="protein sequence ID" value="GAA3715748.1"/>
    <property type="molecule type" value="Genomic_DNA"/>
</dbReference>
<accession>A0ABP7E8L9</accession>
<dbReference type="Proteomes" id="UP001500523">
    <property type="component" value="Unassembled WGS sequence"/>
</dbReference>
<dbReference type="RefSeq" id="WP_344693776.1">
    <property type="nucleotide sequence ID" value="NZ_BAABBF010000005.1"/>
</dbReference>
<gene>
    <name evidence="2" type="ORF">GCM10022268_25430</name>
</gene>
<evidence type="ECO:0000313" key="3">
    <source>
        <dbReference type="Proteomes" id="UP001500523"/>
    </source>
</evidence>
<evidence type="ECO:0000313" key="2">
    <source>
        <dbReference type="EMBL" id="GAA3715748.1"/>
    </source>
</evidence>
<organism evidence="2 3">
    <name type="scientific">Sphingomonas cynarae</name>
    <dbReference type="NCBI Taxonomy" id="930197"/>
    <lineage>
        <taxon>Bacteria</taxon>
        <taxon>Pseudomonadati</taxon>
        <taxon>Pseudomonadota</taxon>
        <taxon>Alphaproteobacteria</taxon>
        <taxon>Sphingomonadales</taxon>
        <taxon>Sphingomonadaceae</taxon>
        <taxon>Sphingomonas</taxon>
    </lineage>
</organism>
<proteinExistence type="predicted"/>
<comment type="caution">
    <text evidence="2">The sequence shown here is derived from an EMBL/GenBank/DDBJ whole genome shotgun (WGS) entry which is preliminary data.</text>
</comment>
<sequence>MADEPEHRAEHSAPLPAAPRRGPGQPKYVVPKDSVPEVIAAIRQGKSEVSIARALGVNYRTWGRLKVEDERIASALAEARKFEEDELVGLLMDKARAGDTTSIIFALKGRHGYRDQGAPQGGTEQRVNVTINLPGAQASVDDYMRTVEGASR</sequence>
<feature type="region of interest" description="Disordered" evidence="1">
    <location>
        <begin position="1"/>
        <end position="30"/>
    </location>
</feature>